<dbReference type="Pfam" id="PF11749">
    <property type="entry name" value="DUF3305"/>
    <property type="match status" value="1"/>
</dbReference>
<evidence type="ECO:0000313" key="3">
    <source>
        <dbReference type="Proteomes" id="UP001597151"/>
    </source>
</evidence>
<sequence length="178" mass="19792">MPREVLRLAVLGVSHPPANVWAKRIVRPAAVMAEIPALERGTLMTEQGEVRTYYMGDHAVVLHSGETSHYIDNLRAARPSLWVSCDGDAVRLVTADPYEGEAMASDPERIVEALAMPPAVAARIEAFIAAHHVDEVFYKRKRVPVNMKHDPRAKRILTEDDKWVQSRGKAGLPPKGER</sequence>
<dbReference type="Proteomes" id="UP001597151">
    <property type="component" value="Unassembled WGS sequence"/>
</dbReference>
<reference evidence="3" key="1">
    <citation type="journal article" date="2019" name="Int. J. Syst. Evol. Microbiol.">
        <title>The Global Catalogue of Microorganisms (GCM) 10K type strain sequencing project: providing services to taxonomists for standard genome sequencing and annotation.</title>
        <authorList>
            <consortium name="The Broad Institute Genomics Platform"/>
            <consortium name="The Broad Institute Genome Sequencing Center for Infectious Disease"/>
            <person name="Wu L."/>
            <person name="Ma J."/>
        </authorList>
    </citation>
    <scope>NUCLEOTIDE SEQUENCE [LARGE SCALE GENOMIC DNA]</scope>
    <source>
        <strain evidence="3">CCUG 55328</strain>
    </source>
</reference>
<comment type="caution">
    <text evidence="2">The sequence shown here is derived from an EMBL/GenBank/DDBJ whole genome shotgun (WGS) entry which is preliminary data.</text>
</comment>
<accession>A0ABW3TA08</accession>
<evidence type="ECO:0000256" key="1">
    <source>
        <dbReference type="SAM" id="MobiDB-lite"/>
    </source>
</evidence>
<dbReference type="EMBL" id="JBHTKR010000001">
    <property type="protein sequence ID" value="MFD1193076.1"/>
    <property type="molecule type" value="Genomic_DNA"/>
</dbReference>
<organism evidence="2 3">
    <name type="scientific">Seohaeicola saemankumensis</name>
    <dbReference type="NCBI Taxonomy" id="481181"/>
    <lineage>
        <taxon>Bacteria</taxon>
        <taxon>Pseudomonadati</taxon>
        <taxon>Pseudomonadota</taxon>
        <taxon>Alphaproteobacteria</taxon>
        <taxon>Rhodobacterales</taxon>
        <taxon>Roseobacteraceae</taxon>
        <taxon>Seohaeicola</taxon>
    </lineage>
</organism>
<gene>
    <name evidence="2" type="ORF">ACFQ3C_00145</name>
</gene>
<name>A0ABW3TA08_9RHOB</name>
<evidence type="ECO:0000313" key="2">
    <source>
        <dbReference type="EMBL" id="MFD1193076.1"/>
    </source>
</evidence>
<proteinExistence type="predicted"/>
<feature type="region of interest" description="Disordered" evidence="1">
    <location>
        <begin position="156"/>
        <end position="178"/>
    </location>
</feature>
<dbReference type="RefSeq" id="WP_380787990.1">
    <property type="nucleotide sequence ID" value="NZ_JBHTKR010000001.1"/>
</dbReference>
<dbReference type="InterPro" id="IPR021736">
    <property type="entry name" value="DUF3305"/>
</dbReference>
<keyword evidence="3" id="KW-1185">Reference proteome</keyword>
<protein>
    <submittedName>
        <fullName evidence="2">DUF3305 domain-containing protein</fullName>
    </submittedName>
</protein>